<comment type="caution">
    <text evidence="1">The sequence shown here is derived from an EMBL/GenBank/DDBJ whole genome shotgun (WGS) entry which is preliminary data.</text>
</comment>
<protein>
    <submittedName>
        <fullName evidence="1">Uncharacterized protein</fullName>
    </submittedName>
</protein>
<feature type="non-terminal residue" evidence="1">
    <location>
        <position position="264"/>
    </location>
</feature>
<accession>X0U168</accession>
<organism evidence="1">
    <name type="scientific">marine sediment metagenome</name>
    <dbReference type="NCBI Taxonomy" id="412755"/>
    <lineage>
        <taxon>unclassified sequences</taxon>
        <taxon>metagenomes</taxon>
        <taxon>ecological metagenomes</taxon>
    </lineage>
</organism>
<gene>
    <name evidence="1" type="ORF">S01H1_45038</name>
</gene>
<sequence length="264" mass="28665">RPFSEEMEQATTQLGSLNIESEKLRTALISLKDVTGEAAQIQKTLNALEAEKKARFDVAQRFAFGTQEDRQGILRDIKATVIATAGQPDLNRVPSALRQNVLRTLQPFGNARTALAGVDPETGQLRRASETISALIESALAGINVPIGAPRQVFGPRLSIAESDPTKLNAAQEEQVGLLKDLFDRRAAAEKTLLENMGKNVDGIEKVISTEFQTFTTEFIKQLAVSLDRGTERKIKGVEIQRGAATEQLEAARKTQSIVRGAGA</sequence>
<evidence type="ECO:0000313" key="1">
    <source>
        <dbReference type="EMBL" id="GAF99513.1"/>
    </source>
</evidence>
<feature type="non-terminal residue" evidence="1">
    <location>
        <position position="1"/>
    </location>
</feature>
<proteinExistence type="predicted"/>
<name>X0U168_9ZZZZ</name>
<dbReference type="EMBL" id="BARS01028753">
    <property type="protein sequence ID" value="GAF99513.1"/>
    <property type="molecule type" value="Genomic_DNA"/>
</dbReference>
<reference evidence="1" key="1">
    <citation type="journal article" date="2014" name="Front. Microbiol.">
        <title>High frequency of phylogenetically diverse reductive dehalogenase-homologous genes in deep subseafloor sedimentary metagenomes.</title>
        <authorList>
            <person name="Kawai M."/>
            <person name="Futagami T."/>
            <person name="Toyoda A."/>
            <person name="Takaki Y."/>
            <person name="Nishi S."/>
            <person name="Hori S."/>
            <person name="Arai W."/>
            <person name="Tsubouchi T."/>
            <person name="Morono Y."/>
            <person name="Uchiyama I."/>
            <person name="Ito T."/>
            <person name="Fujiyama A."/>
            <person name="Inagaki F."/>
            <person name="Takami H."/>
        </authorList>
    </citation>
    <scope>NUCLEOTIDE SEQUENCE</scope>
    <source>
        <strain evidence="1">Expedition CK06-06</strain>
    </source>
</reference>
<dbReference type="AlphaFoldDB" id="X0U168"/>